<gene>
    <name evidence="1" type="ORF">EB796_008481</name>
</gene>
<proteinExistence type="predicted"/>
<organism evidence="1 2">
    <name type="scientific">Bugula neritina</name>
    <name type="common">Brown bryozoan</name>
    <name type="synonym">Sertularia neritina</name>
    <dbReference type="NCBI Taxonomy" id="10212"/>
    <lineage>
        <taxon>Eukaryota</taxon>
        <taxon>Metazoa</taxon>
        <taxon>Spiralia</taxon>
        <taxon>Lophotrochozoa</taxon>
        <taxon>Bryozoa</taxon>
        <taxon>Gymnolaemata</taxon>
        <taxon>Cheilostomatida</taxon>
        <taxon>Flustrina</taxon>
        <taxon>Buguloidea</taxon>
        <taxon>Bugulidae</taxon>
        <taxon>Bugula</taxon>
    </lineage>
</organism>
<dbReference type="AlphaFoldDB" id="A0A7J7K3L3"/>
<protein>
    <submittedName>
        <fullName evidence="1">Uncharacterized protein</fullName>
    </submittedName>
</protein>
<keyword evidence="2" id="KW-1185">Reference proteome</keyword>
<name>A0A7J7K3L3_BUGNE</name>
<sequence>MAVLVAVVYFTNCSTCEFPFKSKQQRWLLITTPHSQVLSQQTLSLQLPRELVGILLMMVQAVVSLTSVTQIPALATAYL</sequence>
<dbReference type="Proteomes" id="UP000593567">
    <property type="component" value="Unassembled WGS sequence"/>
</dbReference>
<accession>A0A7J7K3L3</accession>
<comment type="caution">
    <text evidence="1">The sequence shown here is derived from an EMBL/GenBank/DDBJ whole genome shotgun (WGS) entry which is preliminary data.</text>
</comment>
<evidence type="ECO:0000313" key="2">
    <source>
        <dbReference type="Proteomes" id="UP000593567"/>
    </source>
</evidence>
<evidence type="ECO:0000313" key="1">
    <source>
        <dbReference type="EMBL" id="KAF6033209.1"/>
    </source>
</evidence>
<dbReference type="EMBL" id="VXIV02001428">
    <property type="protein sequence ID" value="KAF6033209.1"/>
    <property type="molecule type" value="Genomic_DNA"/>
</dbReference>
<reference evidence="1" key="1">
    <citation type="submission" date="2020-06" db="EMBL/GenBank/DDBJ databases">
        <title>Draft genome of Bugula neritina, a colonial animal packing powerful symbionts and potential medicines.</title>
        <authorList>
            <person name="Rayko M."/>
        </authorList>
    </citation>
    <scope>NUCLEOTIDE SEQUENCE [LARGE SCALE GENOMIC DNA]</scope>
    <source>
        <strain evidence="1">Kwan_BN1</strain>
    </source>
</reference>